<comment type="caution">
    <text evidence="4">The sequence shown here is derived from an EMBL/GenBank/DDBJ whole genome shotgun (WGS) entry which is preliminary data.</text>
</comment>
<keyword evidence="3" id="KW-0456">Lyase</keyword>
<keyword evidence="2" id="KW-0443">Lipid metabolism</keyword>
<dbReference type="GO" id="GO:0016829">
    <property type="term" value="F:lyase activity"/>
    <property type="evidence" value="ECO:0007669"/>
    <property type="project" value="UniProtKB-KW"/>
</dbReference>
<keyword evidence="5" id="KW-1185">Reference proteome</keyword>
<reference evidence="4 5" key="1">
    <citation type="submission" date="2019-03" db="EMBL/GenBank/DDBJ databases">
        <title>Genomic Encyclopedia of Type Strains, Phase IV (KMG-IV): sequencing the most valuable type-strain genomes for metagenomic binning, comparative biology and taxonomic classification.</title>
        <authorList>
            <person name="Goeker M."/>
        </authorList>
    </citation>
    <scope>NUCLEOTIDE SEQUENCE [LARGE SCALE GENOMIC DNA]</scope>
    <source>
        <strain evidence="4 5">DSM 24591</strain>
    </source>
</reference>
<accession>A0A4R3M8A0</accession>
<proteinExistence type="inferred from homology"/>
<name>A0A4R3M8A0_9BURK</name>
<sequence length="255" mass="28501">MEKTVLFEVRERVAYITLNRPDKKNAINRAMRKEIQDAYLRVKTDPGIWAAVLTGNGEVFCSGKDLMEKNLPEDDDGSIMSNDELYLFQRFIYKPIVLALNGPCLAQGGGFALNADIVVFSERASIGWPQVKRGISSVSGPSFLPHAIPWNQAMACLMRGKFIEADEALRLGIANEVVPHGQLLQVAERWAREILENAPLAVCAIKEAARRGQEIPAMDRMYQARDVANRVLLSQDSKEGITAFKEKRKANWVGR</sequence>
<dbReference type="GO" id="GO:0006635">
    <property type="term" value="P:fatty acid beta-oxidation"/>
    <property type="evidence" value="ECO:0007669"/>
    <property type="project" value="TreeGrafter"/>
</dbReference>
<dbReference type="InterPro" id="IPR001753">
    <property type="entry name" value="Enoyl-CoA_hydra/iso"/>
</dbReference>
<dbReference type="Pfam" id="PF00378">
    <property type="entry name" value="ECH_1"/>
    <property type="match status" value="1"/>
</dbReference>
<evidence type="ECO:0000256" key="2">
    <source>
        <dbReference type="ARBA" id="ARBA00023098"/>
    </source>
</evidence>
<dbReference type="Gene3D" id="3.90.226.10">
    <property type="entry name" value="2-enoyl-CoA Hydratase, Chain A, domain 1"/>
    <property type="match status" value="1"/>
</dbReference>
<dbReference type="EMBL" id="SMAJ01000003">
    <property type="protein sequence ID" value="TCT09600.1"/>
    <property type="molecule type" value="Genomic_DNA"/>
</dbReference>
<dbReference type="CDD" id="cd06558">
    <property type="entry name" value="crotonase-like"/>
    <property type="match status" value="1"/>
</dbReference>
<dbReference type="InterPro" id="IPR014748">
    <property type="entry name" value="Enoyl-CoA_hydra_C"/>
</dbReference>
<gene>
    <name evidence="4" type="ORF">EDC26_103219</name>
</gene>
<evidence type="ECO:0000256" key="1">
    <source>
        <dbReference type="ARBA" id="ARBA00005254"/>
    </source>
</evidence>
<evidence type="ECO:0000313" key="4">
    <source>
        <dbReference type="EMBL" id="TCT09600.1"/>
    </source>
</evidence>
<evidence type="ECO:0000256" key="3">
    <source>
        <dbReference type="ARBA" id="ARBA00023239"/>
    </source>
</evidence>
<dbReference type="AlphaFoldDB" id="A0A4R3M8A0"/>
<dbReference type="Gene3D" id="1.10.12.10">
    <property type="entry name" value="Lyase 2-enoyl-coa Hydratase, Chain A, domain 2"/>
    <property type="match status" value="1"/>
</dbReference>
<dbReference type="PANTHER" id="PTHR11941:SF169">
    <property type="entry name" value="(7AS)-7A-METHYL-1,5-DIOXO-2,3,5,6,7,7A-HEXAHYDRO-1H-INDENE-CARBOXYL-COA HYDROLASE"/>
    <property type="match status" value="1"/>
</dbReference>
<dbReference type="InterPro" id="IPR029045">
    <property type="entry name" value="ClpP/crotonase-like_dom_sf"/>
</dbReference>
<comment type="similarity">
    <text evidence="1">Belongs to the enoyl-CoA hydratase/isomerase family.</text>
</comment>
<dbReference type="PANTHER" id="PTHR11941">
    <property type="entry name" value="ENOYL-COA HYDRATASE-RELATED"/>
    <property type="match status" value="1"/>
</dbReference>
<organism evidence="4 5">
    <name type="scientific">Paralcaligenes ureilyticus</name>
    <dbReference type="NCBI Taxonomy" id="627131"/>
    <lineage>
        <taxon>Bacteria</taxon>
        <taxon>Pseudomonadati</taxon>
        <taxon>Pseudomonadota</taxon>
        <taxon>Betaproteobacteria</taxon>
        <taxon>Burkholderiales</taxon>
        <taxon>Alcaligenaceae</taxon>
        <taxon>Paralcaligenes</taxon>
    </lineage>
</organism>
<protein>
    <submittedName>
        <fullName evidence="4">Enoyl-CoA hydratase/carnithine racemase</fullName>
    </submittedName>
</protein>
<dbReference type="RefSeq" id="WP_165930925.1">
    <property type="nucleotide sequence ID" value="NZ_SMAJ01000003.1"/>
</dbReference>
<dbReference type="Proteomes" id="UP000295525">
    <property type="component" value="Unassembled WGS sequence"/>
</dbReference>
<dbReference type="SUPFAM" id="SSF52096">
    <property type="entry name" value="ClpP/crotonase"/>
    <property type="match status" value="1"/>
</dbReference>
<evidence type="ECO:0000313" key="5">
    <source>
        <dbReference type="Proteomes" id="UP000295525"/>
    </source>
</evidence>